<dbReference type="Pfam" id="PF00753">
    <property type="entry name" value="Lactamase_B"/>
    <property type="match status" value="1"/>
</dbReference>
<gene>
    <name evidence="3" type="ORF">NCTC11212_02832</name>
    <name evidence="2" type="ORF">SAMN05421800_12229</name>
</gene>
<dbReference type="SUPFAM" id="SSF56281">
    <property type="entry name" value="Metallo-hydrolase/oxidoreductase"/>
    <property type="match status" value="1"/>
</dbReference>
<dbReference type="RefSeq" id="WP_066674512.1">
    <property type="nucleotide sequence ID" value="NZ_CP033934.1"/>
</dbReference>
<sequence>MLTVHLLPVLYGDTILIDAFDEGKKINTNILIDCGFNFESEILPILNKYHKAGKKLHRFIITHYDDDHINSAAKFIKENGSAQRPKIIEIDQVWLNAYKHLQFEKKKLPVPDENQLNLLRNFIASQKVDTTKKQTEIGAKQASKLGKELLSQNYSWNEDFNGNAVCIEHATTIFVNDNVSITLVGPNKQQLESIDNEFKKALKAQGIKVADTHFVDDAFELFIKSLSAKDIETYSGVIKGSIRKPITSEGIKLIKSEYKPDKRVGNGSSISFILNADGKKILMLADAHAEPVMEQLKSLYPDQPCLFFDAIKVSHHGSFGNNPKELYELIDSANYLISTNGRHPSHMHPDIETIAFIIHRPLRGTITNRKLIFNYFPKHLARIFDEDLMKEFNYTAEVSNELKLP</sequence>
<dbReference type="Proteomes" id="UP000251937">
    <property type="component" value="Unassembled WGS sequence"/>
</dbReference>
<dbReference type="AlphaFoldDB" id="A0AAX2IN90"/>
<comment type="caution">
    <text evidence="3">The sequence shown here is derived from an EMBL/GenBank/DDBJ whole genome shotgun (WGS) entry which is preliminary data.</text>
</comment>
<dbReference type="EMBL" id="UAVR01000013">
    <property type="protein sequence ID" value="SQA90928.1"/>
    <property type="molecule type" value="Genomic_DNA"/>
</dbReference>
<dbReference type="EMBL" id="FUZE01000022">
    <property type="protein sequence ID" value="SKC03184.1"/>
    <property type="molecule type" value="Genomic_DNA"/>
</dbReference>
<evidence type="ECO:0000313" key="2">
    <source>
        <dbReference type="EMBL" id="SKC03184.1"/>
    </source>
</evidence>
<dbReference type="InterPro" id="IPR036866">
    <property type="entry name" value="RibonucZ/Hydroxyglut_hydro"/>
</dbReference>
<evidence type="ECO:0000313" key="4">
    <source>
        <dbReference type="Proteomes" id="UP000190669"/>
    </source>
</evidence>
<keyword evidence="4" id="KW-1185">Reference proteome</keyword>
<evidence type="ECO:0000259" key="1">
    <source>
        <dbReference type="Pfam" id="PF00753"/>
    </source>
</evidence>
<dbReference type="Gene3D" id="3.60.15.10">
    <property type="entry name" value="Ribonuclease Z/Hydroxyacylglutathione hydrolase-like"/>
    <property type="match status" value="1"/>
</dbReference>
<dbReference type="Proteomes" id="UP000190669">
    <property type="component" value="Unassembled WGS sequence"/>
</dbReference>
<dbReference type="InterPro" id="IPR052159">
    <property type="entry name" value="Competence_DNA_uptake"/>
</dbReference>
<dbReference type="PANTHER" id="PTHR30619:SF1">
    <property type="entry name" value="RECOMBINATION PROTEIN 2"/>
    <property type="match status" value="1"/>
</dbReference>
<name>A0AAX2IN90_9FLAO</name>
<accession>A0AAX2IN90</accession>
<evidence type="ECO:0000313" key="5">
    <source>
        <dbReference type="Proteomes" id="UP000251937"/>
    </source>
</evidence>
<dbReference type="InterPro" id="IPR001279">
    <property type="entry name" value="Metallo-B-lactamas"/>
</dbReference>
<protein>
    <submittedName>
        <fullName evidence="2 3">Metallo-beta-lactamase superfamily</fullName>
    </submittedName>
</protein>
<dbReference type="PANTHER" id="PTHR30619">
    <property type="entry name" value="DNA INTERNALIZATION/COMPETENCE PROTEIN COMEC/REC2"/>
    <property type="match status" value="1"/>
</dbReference>
<dbReference type="KEGG" id="cbp:EB354_14080"/>
<proteinExistence type="predicted"/>
<organism evidence="3 5">
    <name type="scientific">Chryseobacterium balustinum</name>
    <dbReference type="NCBI Taxonomy" id="246"/>
    <lineage>
        <taxon>Bacteria</taxon>
        <taxon>Pseudomonadati</taxon>
        <taxon>Bacteroidota</taxon>
        <taxon>Flavobacteriia</taxon>
        <taxon>Flavobacteriales</taxon>
        <taxon>Weeksellaceae</taxon>
        <taxon>Chryseobacterium group</taxon>
        <taxon>Chryseobacterium</taxon>
    </lineage>
</organism>
<evidence type="ECO:0000313" key="3">
    <source>
        <dbReference type="EMBL" id="SQA90928.1"/>
    </source>
</evidence>
<reference evidence="3 5" key="2">
    <citation type="submission" date="2018-06" db="EMBL/GenBank/DDBJ databases">
        <authorList>
            <consortium name="Pathogen Informatics"/>
            <person name="Doyle S."/>
        </authorList>
    </citation>
    <scope>NUCLEOTIDE SEQUENCE [LARGE SCALE GENOMIC DNA]</scope>
    <source>
        <strain evidence="3 5">NCTC11212</strain>
    </source>
</reference>
<feature type="domain" description="Metallo-beta-lactamase" evidence="1">
    <location>
        <begin position="27"/>
        <end position="108"/>
    </location>
</feature>
<reference evidence="2 4" key="1">
    <citation type="submission" date="2017-02" db="EMBL/GenBank/DDBJ databases">
        <authorList>
            <person name="Varghese N."/>
            <person name="Submissions S."/>
        </authorList>
    </citation>
    <scope>NUCLEOTIDE SEQUENCE [LARGE SCALE GENOMIC DNA]</scope>
    <source>
        <strain evidence="2 4">DSM 16775</strain>
    </source>
</reference>